<dbReference type="Gene3D" id="1.20.5.500">
    <property type="entry name" value="Single helix bin"/>
    <property type="match status" value="1"/>
</dbReference>
<dbReference type="GO" id="GO:0045109">
    <property type="term" value="P:intermediate filament organization"/>
    <property type="evidence" value="ECO:0007669"/>
    <property type="project" value="TreeGrafter"/>
</dbReference>
<dbReference type="Pfam" id="PF00038">
    <property type="entry name" value="Filament"/>
    <property type="match status" value="1"/>
</dbReference>
<dbReference type="PRINTS" id="PR01276">
    <property type="entry name" value="TYPE2KERATIN"/>
</dbReference>
<dbReference type="OMA" id="QCPVSTE"/>
<dbReference type="AlphaFoldDB" id="A0A8C3DJ49"/>
<dbReference type="Proteomes" id="UP000694553">
    <property type="component" value="Unassembled WGS sequence"/>
</dbReference>
<evidence type="ECO:0000313" key="3">
    <source>
        <dbReference type="Ensembl" id="ENSCMUP00000004813.2"/>
    </source>
</evidence>
<dbReference type="SUPFAM" id="SSF64593">
    <property type="entry name" value="Intermediate filament protein, coiled coil region"/>
    <property type="match status" value="2"/>
</dbReference>
<dbReference type="Ensembl" id="ENSCMUT00000005200.2">
    <property type="protein sequence ID" value="ENSCMUP00000004813.2"/>
    <property type="gene ID" value="ENSCMUG00000003247.2"/>
</dbReference>
<dbReference type="Gene3D" id="1.20.5.170">
    <property type="match status" value="1"/>
</dbReference>
<reference evidence="4" key="1">
    <citation type="submission" date="2019-10" db="EMBL/GenBank/DDBJ databases">
        <title>Corvus moneduloides (New Caledonian crow) genome, bCorMon1, primary haplotype.</title>
        <authorList>
            <person name="Rutz C."/>
            <person name="Fungtammasan C."/>
            <person name="Mountcastle J."/>
            <person name="Formenti G."/>
            <person name="Chow W."/>
            <person name="Howe K."/>
            <person name="Steele M.P."/>
            <person name="Fernandes J."/>
            <person name="Gilbert M.T.P."/>
            <person name="Fedrigo O."/>
            <person name="Jarvis E.D."/>
            <person name="Gemmell N."/>
        </authorList>
    </citation>
    <scope>NUCLEOTIDE SEQUENCE [LARGE SCALE GENOMIC DNA]</scope>
</reference>
<feature type="coiled-coil region" evidence="1">
    <location>
        <begin position="347"/>
        <end position="374"/>
    </location>
</feature>
<sequence length="628" mass="69087">MTNPCAAFSSGSLCSGELAARMSRGRAAGSPSPERRSPDGGASDGPGSVASDGCGSPGGLRCSPLSRDGRLPAPVRLDIDTAFQAVRQQEKEDIKVLNNQFVTLIEKVQSLEQQNKILTTRWNFLKDQDNSHSDSDIKAIYEQYMSKMNQEMKALNYEQENLESELAKVLSTMDTFRSKYEDEIRLCSGMEFTFMELKKDLDASTLHRTELEVKLKGLQELLELKKTIYEQELEELLTEIKDISVVLGIDSCSRPDLGRIVEDVRAQYEALALRSWEEAEALTRRKLTDSSSQAGSFGGHLLDSRREIADLNIRIQKLRSCIVSQKSQCLYLEEHIREAGEQGEGTLRDAKAKVAGLEEALQRSREHVAHLVREYQELMNIKLALDVEILTYRKLMEGEESSMEQPIPTVISAVHSRPKPRSAQQFQLLKLGYWFLFNCTGNSPSWVQRDLKAHPIPPLPGAGTPPTVPGCSKPQCPAWPWALPGIQGHSLGNPFQGLPTLTGNNSFPISHPSLPAGSHSLCPVPPSLLPSPSPALLEPLWALEEAPRCLQSLPFSRLCSLPAPRISLIHQFPRNSPNLRELGCTGGSGTVSCVHGGLWGIHRDLGHPEQCPVSTEGSGTVPCVHGGI</sequence>
<feature type="coiled-coil region" evidence="1">
    <location>
        <begin position="87"/>
        <end position="114"/>
    </location>
</feature>
<dbReference type="FunFam" id="1.20.5.1160:FF:000001">
    <property type="entry name" value="Keratin type II"/>
    <property type="match status" value="1"/>
</dbReference>
<evidence type="ECO:0000313" key="4">
    <source>
        <dbReference type="Proteomes" id="UP000694553"/>
    </source>
</evidence>
<feature type="coiled-coil region" evidence="1">
    <location>
        <begin position="145"/>
        <end position="172"/>
    </location>
</feature>
<gene>
    <name evidence="3" type="primary">KRT80</name>
</gene>
<dbReference type="PROSITE" id="PS51842">
    <property type="entry name" value="IF_ROD_2"/>
    <property type="match status" value="1"/>
</dbReference>
<name>A0A8C3DJ49_CORMO</name>
<dbReference type="PANTHER" id="PTHR45616">
    <property type="entry name" value="GATA-TYPE DOMAIN-CONTAINING PROTEIN"/>
    <property type="match status" value="1"/>
</dbReference>
<organism evidence="3 4">
    <name type="scientific">Corvus moneduloides</name>
    <name type="common">New Caledonian crow</name>
    <dbReference type="NCBI Taxonomy" id="1196302"/>
    <lineage>
        <taxon>Eukaryota</taxon>
        <taxon>Metazoa</taxon>
        <taxon>Chordata</taxon>
        <taxon>Craniata</taxon>
        <taxon>Vertebrata</taxon>
        <taxon>Euteleostomi</taxon>
        <taxon>Archelosauria</taxon>
        <taxon>Archosauria</taxon>
        <taxon>Dinosauria</taxon>
        <taxon>Saurischia</taxon>
        <taxon>Theropoda</taxon>
        <taxon>Coelurosauria</taxon>
        <taxon>Aves</taxon>
        <taxon>Neognathae</taxon>
        <taxon>Neoaves</taxon>
        <taxon>Telluraves</taxon>
        <taxon>Australaves</taxon>
        <taxon>Passeriformes</taxon>
        <taxon>Corvoidea</taxon>
        <taxon>Corvidae</taxon>
        <taxon>Corvus</taxon>
    </lineage>
</organism>
<dbReference type="GO" id="GO:0031424">
    <property type="term" value="P:keratinization"/>
    <property type="evidence" value="ECO:0007669"/>
    <property type="project" value="TreeGrafter"/>
</dbReference>
<reference evidence="3" key="2">
    <citation type="submission" date="2025-08" db="UniProtKB">
        <authorList>
            <consortium name="Ensembl"/>
        </authorList>
    </citation>
    <scope>IDENTIFICATION</scope>
</reference>
<dbReference type="Gene3D" id="1.20.5.1160">
    <property type="entry name" value="Vasodilator-stimulated phosphoprotein"/>
    <property type="match status" value="1"/>
</dbReference>
<proteinExistence type="predicted"/>
<dbReference type="SMART" id="SM01391">
    <property type="entry name" value="Filament"/>
    <property type="match status" value="1"/>
</dbReference>
<feature type="compositionally biased region" description="Low complexity" evidence="2">
    <location>
        <begin position="21"/>
        <end position="30"/>
    </location>
</feature>
<feature type="region of interest" description="Disordered" evidence="2">
    <location>
        <begin position="21"/>
        <end position="67"/>
    </location>
</feature>
<dbReference type="GO" id="GO:0045095">
    <property type="term" value="C:keratin filament"/>
    <property type="evidence" value="ECO:0007669"/>
    <property type="project" value="InterPro"/>
</dbReference>
<accession>A0A8U7NZG8</accession>
<dbReference type="GO" id="GO:0030280">
    <property type="term" value="F:structural constituent of skin epidermis"/>
    <property type="evidence" value="ECO:0007669"/>
    <property type="project" value="TreeGrafter"/>
</dbReference>
<dbReference type="InterPro" id="IPR003054">
    <property type="entry name" value="Keratin_II"/>
</dbReference>
<evidence type="ECO:0000256" key="2">
    <source>
        <dbReference type="SAM" id="MobiDB-lite"/>
    </source>
</evidence>
<feature type="compositionally biased region" description="Low complexity" evidence="2">
    <location>
        <begin position="39"/>
        <end position="53"/>
    </location>
</feature>
<evidence type="ECO:0000256" key="1">
    <source>
        <dbReference type="SAM" id="Coils"/>
    </source>
</evidence>
<keyword evidence="1" id="KW-0175">Coiled coil</keyword>
<protein>
    <submittedName>
        <fullName evidence="3">Keratin 80</fullName>
    </submittedName>
</protein>
<accession>A0A8C3DJ49</accession>
<dbReference type="GO" id="GO:0005615">
    <property type="term" value="C:extracellular space"/>
    <property type="evidence" value="ECO:0007669"/>
    <property type="project" value="TreeGrafter"/>
</dbReference>
<reference evidence="3" key="3">
    <citation type="submission" date="2025-09" db="UniProtKB">
        <authorList>
            <consortium name="Ensembl"/>
        </authorList>
    </citation>
    <scope>IDENTIFICATION</scope>
</reference>
<dbReference type="InterPro" id="IPR039008">
    <property type="entry name" value="IF_rod_dom"/>
</dbReference>
<keyword evidence="4" id="KW-1185">Reference proteome</keyword>
<dbReference type="FunFam" id="1.20.5.170:FF:000004">
    <property type="entry name" value="Keratin, type II cytoskeletal 5"/>
    <property type="match status" value="1"/>
</dbReference>
<dbReference type="PANTHER" id="PTHR45616:SF1">
    <property type="entry name" value="KERATIN, TYPE II CYTOSKELETAL 80"/>
    <property type="match status" value="1"/>
</dbReference>